<dbReference type="GO" id="GO:0006412">
    <property type="term" value="P:translation"/>
    <property type="evidence" value="ECO:0007669"/>
    <property type="project" value="UniProtKB-UniRule"/>
</dbReference>
<comment type="function">
    <text evidence="4">Binds to the 23S rRNA.</text>
</comment>
<dbReference type="PANTHER" id="PTHR12934:SF11">
    <property type="entry name" value="LARGE RIBOSOMAL SUBUNIT PROTEIN UL15M"/>
    <property type="match status" value="1"/>
</dbReference>
<evidence type="ECO:0000256" key="4">
    <source>
        <dbReference type="HAMAP-Rule" id="MF_01341"/>
    </source>
</evidence>
<comment type="caution">
    <text evidence="8">The sequence shown here is derived from an EMBL/GenBank/DDBJ whole genome shotgun (WGS) entry which is preliminary data.</text>
</comment>
<dbReference type="InterPro" id="IPR021131">
    <property type="entry name" value="Ribosomal_uL15/eL18"/>
</dbReference>
<accession>A0A1F7VE15</accession>
<dbReference type="HAMAP" id="MF_01341">
    <property type="entry name" value="Ribosomal_uL15"/>
    <property type="match status" value="1"/>
</dbReference>
<organism evidence="8 9">
    <name type="scientific">Candidatus Uhrbacteria bacterium RIFCSPLOWO2_02_FULL_51_9</name>
    <dbReference type="NCBI Taxonomy" id="1802410"/>
    <lineage>
        <taxon>Bacteria</taxon>
        <taxon>Candidatus Uhriibacteriota</taxon>
    </lineage>
</organism>
<gene>
    <name evidence="4" type="primary">rplO</name>
    <name evidence="8" type="ORF">A3H75_02970</name>
</gene>
<dbReference type="STRING" id="1802410.A3H75_02970"/>
<feature type="domain" description="Large ribosomal subunit protein uL15/eL18" evidence="7">
    <location>
        <begin position="77"/>
        <end position="144"/>
    </location>
</feature>
<dbReference type="InterPro" id="IPR001196">
    <property type="entry name" value="Ribosomal_uL15_CS"/>
</dbReference>
<name>A0A1F7VE15_9BACT</name>
<dbReference type="AlphaFoldDB" id="A0A1F7VE15"/>
<dbReference type="PANTHER" id="PTHR12934">
    <property type="entry name" value="50S RIBOSOMAL PROTEIN L15"/>
    <property type="match status" value="1"/>
</dbReference>
<dbReference type="GO" id="GO:0022625">
    <property type="term" value="C:cytosolic large ribosomal subunit"/>
    <property type="evidence" value="ECO:0007669"/>
    <property type="project" value="TreeGrafter"/>
</dbReference>
<feature type="compositionally biased region" description="Gly residues" evidence="6">
    <location>
        <begin position="24"/>
        <end position="38"/>
    </location>
</feature>
<keyword evidence="3 4" id="KW-0687">Ribonucleoprotein</keyword>
<evidence type="ECO:0000256" key="1">
    <source>
        <dbReference type="ARBA" id="ARBA00007320"/>
    </source>
</evidence>
<reference evidence="8 9" key="1">
    <citation type="journal article" date="2016" name="Nat. Commun.">
        <title>Thousands of microbial genomes shed light on interconnected biogeochemical processes in an aquifer system.</title>
        <authorList>
            <person name="Anantharaman K."/>
            <person name="Brown C.T."/>
            <person name="Hug L.A."/>
            <person name="Sharon I."/>
            <person name="Castelle C.J."/>
            <person name="Probst A.J."/>
            <person name="Thomas B.C."/>
            <person name="Singh A."/>
            <person name="Wilkins M.J."/>
            <person name="Karaoz U."/>
            <person name="Brodie E.L."/>
            <person name="Williams K.H."/>
            <person name="Hubbard S.S."/>
            <person name="Banfield J.F."/>
        </authorList>
    </citation>
    <scope>NUCLEOTIDE SEQUENCE [LARGE SCALE GENOMIC DNA]</scope>
</reference>
<proteinExistence type="inferred from homology"/>
<dbReference type="Proteomes" id="UP000176678">
    <property type="component" value="Unassembled WGS sequence"/>
</dbReference>
<dbReference type="SUPFAM" id="SSF52080">
    <property type="entry name" value="Ribosomal proteins L15p and L18e"/>
    <property type="match status" value="1"/>
</dbReference>
<dbReference type="EMBL" id="MGES01000032">
    <property type="protein sequence ID" value="OGL88683.1"/>
    <property type="molecule type" value="Genomic_DNA"/>
</dbReference>
<sequence>MLSLHTLKKTPGARKRVVRVGRGNASGHGTYSGRGGKGQRARSGGRAGLKLLGFKQTLQRVPKYHGFKSHRARPAVVALNVLATAFNADAAVNPEKLLNKGLITTARHGVKIIGSGEIKKALSLSGCRVTAGAKSKIEAAGGTISS</sequence>
<dbReference type="InterPro" id="IPR030878">
    <property type="entry name" value="Ribosomal_uL15"/>
</dbReference>
<dbReference type="GO" id="GO:0019843">
    <property type="term" value="F:rRNA binding"/>
    <property type="evidence" value="ECO:0007669"/>
    <property type="project" value="UniProtKB-UniRule"/>
</dbReference>
<dbReference type="Pfam" id="PF00828">
    <property type="entry name" value="Ribosomal_L27A"/>
    <property type="match status" value="1"/>
</dbReference>
<dbReference type="InterPro" id="IPR036227">
    <property type="entry name" value="Ribosomal_uL15/eL18_sf"/>
</dbReference>
<evidence type="ECO:0000256" key="2">
    <source>
        <dbReference type="ARBA" id="ARBA00022980"/>
    </source>
</evidence>
<protein>
    <recommendedName>
        <fullName evidence="4">Large ribosomal subunit protein uL15</fullName>
    </recommendedName>
</protein>
<dbReference type="GO" id="GO:0003735">
    <property type="term" value="F:structural constituent of ribosome"/>
    <property type="evidence" value="ECO:0007669"/>
    <property type="project" value="InterPro"/>
</dbReference>
<comment type="subunit">
    <text evidence="4">Part of the 50S ribosomal subunit.</text>
</comment>
<dbReference type="Gene3D" id="3.100.10.10">
    <property type="match status" value="1"/>
</dbReference>
<evidence type="ECO:0000256" key="3">
    <source>
        <dbReference type="ARBA" id="ARBA00023274"/>
    </source>
</evidence>
<evidence type="ECO:0000256" key="5">
    <source>
        <dbReference type="RuleBase" id="RU003888"/>
    </source>
</evidence>
<comment type="similarity">
    <text evidence="1 4 5">Belongs to the universal ribosomal protein uL15 family.</text>
</comment>
<evidence type="ECO:0000256" key="6">
    <source>
        <dbReference type="SAM" id="MobiDB-lite"/>
    </source>
</evidence>
<evidence type="ECO:0000259" key="7">
    <source>
        <dbReference type="Pfam" id="PF00828"/>
    </source>
</evidence>
<keyword evidence="4" id="KW-0694">RNA-binding</keyword>
<evidence type="ECO:0000313" key="9">
    <source>
        <dbReference type="Proteomes" id="UP000176678"/>
    </source>
</evidence>
<dbReference type="InterPro" id="IPR005749">
    <property type="entry name" value="Ribosomal_uL15_bac-type"/>
</dbReference>
<evidence type="ECO:0000313" key="8">
    <source>
        <dbReference type="EMBL" id="OGL88683.1"/>
    </source>
</evidence>
<dbReference type="PROSITE" id="PS00475">
    <property type="entry name" value="RIBOSOMAL_L15"/>
    <property type="match status" value="1"/>
</dbReference>
<dbReference type="NCBIfam" id="TIGR01071">
    <property type="entry name" value="rplO_bact"/>
    <property type="match status" value="1"/>
</dbReference>
<keyword evidence="4" id="KW-0699">rRNA-binding</keyword>
<keyword evidence="2 4" id="KW-0689">Ribosomal protein</keyword>
<feature type="region of interest" description="Disordered" evidence="6">
    <location>
        <begin position="20"/>
        <end position="44"/>
    </location>
</feature>